<dbReference type="Proteomes" id="UP000240883">
    <property type="component" value="Unassembled WGS sequence"/>
</dbReference>
<evidence type="ECO:0000313" key="3">
    <source>
        <dbReference type="Proteomes" id="UP000240883"/>
    </source>
</evidence>
<organism evidence="2 3">
    <name type="scientific">Corynespora cassiicola Philippines</name>
    <dbReference type="NCBI Taxonomy" id="1448308"/>
    <lineage>
        <taxon>Eukaryota</taxon>
        <taxon>Fungi</taxon>
        <taxon>Dikarya</taxon>
        <taxon>Ascomycota</taxon>
        <taxon>Pezizomycotina</taxon>
        <taxon>Dothideomycetes</taxon>
        <taxon>Pleosporomycetidae</taxon>
        <taxon>Pleosporales</taxon>
        <taxon>Corynesporascaceae</taxon>
        <taxon>Corynespora</taxon>
    </lineage>
</organism>
<keyword evidence="1" id="KW-0472">Membrane</keyword>
<dbReference type="EMBL" id="KZ678130">
    <property type="protein sequence ID" value="PSN71858.1"/>
    <property type="molecule type" value="Genomic_DNA"/>
</dbReference>
<gene>
    <name evidence="2" type="ORF">BS50DRAFT_236914</name>
</gene>
<keyword evidence="1" id="KW-1133">Transmembrane helix</keyword>
<accession>A0A2T2P3E6</accession>
<reference evidence="2 3" key="1">
    <citation type="journal article" date="2018" name="Front. Microbiol.">
        <title>Genome-Wide Analysis of Corynespora cassiicola Leaf Fall Disease Putative Effectors.</title>
        <authorList>
            <person name="Lopez D."/>
            <person name="Ribeiro S."/>
            <person name="Label P."/>
            <person name="Fumanal B."/>
            <person name="Venisse J.S."/>
            <person name="Kohler A."/>
            <person name="de Oliveira R.R."/>
            <person name="Labutti K."/>
            <person name="Lipzen A."/>
            <person name="Lail K."/>
            <person name="Bauer D."/>
            <person name="Ohm R.A."/>
            <person name="Barry K.W."/>
            <person name="Spatafora J."/>
            <person name="Grigoriev I.V."/>
            <person name="Martin F.M."/>
            <person name="Pujade-Renaud V."/>
        </authorList>
    </citation>
    <scope>NUCLEOTIDE SEQUENCE [LARGE SCALE GENOMIC DNA]</scope>
    <source>
        <strain evidence="2 3">Philippines</strain>
    </source>
</reference>
<evidence type="ECO:0000256" key="1">
    <source>
        <dbReference type="SAM" id="Phobius"/>
    </source>
</evidence>
<proteinExistence type="predicted"/>
<dbReference type="AlphaFoldDB" id="A0A2T2P3E6"/>
<protein>
    <submittedName>
        <fullName evidence="2">Uncharacterized protein</fullName>
    </submittedName>
</protein>
<evidence type="ECO:0000313" key="2">
    <source>
        <dbReference type="EMBL" id="PSN71858.1"/>
    </source>
</evidence>
<feature type="transmembrane region" description="Helical" evidence="1">
    <location>
        <begin position="21"/>
        <end position="42"/>
    </location>
</feature>
<keyword evidence="1" id="KW-0812">Transmembrane</keyword>
<name>A0A2T2P3E6_CORCC</name>
<sequence>MAIRMRESSARVDDPGRYQPSLAVAPICLTVNFFMAGTHTHMHTTPRSGFSHQSPSHYPPCSAFFLLWAANICKMPIADAGALAGFMTNAAQLKKRGPRNDRAQGQFARRFGSRVTPRAQMWWSTHKDLKSVNCGTTVHIATQPARIWWERVGRRRNAWRPPATHKWAV</sequence>
<keyword evidence="3" id="KW-1185">Reference proteome</keyword>
<feature type="transmembrane region" description="Helical" evidence="1">
    <location>
        <begin position="62"/>
        <end position="86"/>
    </location>
</feature>